<keyword evidence="3" id="KW-1185">Reference proteome</keyword>
<dbReference type="Pfam" id="PF07077">
    <property type="entry name" value="DUF1345"/>
    <property type="match status" value="1"/>
</dbReference>
<keyword evidence="1" id="KW-1133">Transmembrane helix</keyword>
<keyword evidence="1" id="KW-0472">Membrane</keyword>
<evidence type="ECO:0000256" key="1">
    <source>
        <dbReference type="SAM" id="Phobius"/>
    </source>
</evidence>
<feature type="transmembrane region" description="Helical" evidence="1">
    <location>
        <begin position="107"/>
        <end position="128"/>
    </location>
</feature>
<name>A0ABS6BHY4_9SPHN</name>
<dbReference type="InterPro" id="IPR009781">
    <property type="entry name" value="DUF1345"/>
</dbReference>
<dbReference type="RefSeq" id="WP_216320015.1">
    <property type="nucleotide sequence ID" value="NZ_JAHKRT010000002.1"/>
</dbReference>
<keyword evidence="1" id="KW-0812">Transmembrane</keyword>
<dbReference type="EMBL" id="JAHKRT010000002">
    <property type="protein sequence ID" value="MBU3076854.1"/>
    <property type="molecule type" value="Genomic_DNA"/>
</dbReference>
<feature type="transmembrane region" description="Helical" evidence="1">
    <location>
        <begin position="186"/>
        <end position="208"/>
    </location>
</feature>
<gene>
    <name evidence="2" type="ORF">KOF26_03160</name>
</gene>
<feature type="transmembrane region" description="Helical" evidence="1">
    <location>
        <begin position="37"/>
        <end position="56"/>
    </location>
</feature>
<dbReference type="Proteomes" id="UP000776276">
    <property type="component" value="Unassembled WGS sequence"/>
</dbReference>
<feature type="transmembrane region" description="Helical" evidence="1">
    <location>
        <begin position="76"/>
        <end position="95"/>
    </location>
</feature>
<protein>
    <submittedName>
        <fullName evidence="2">DUF1345 domain-containing protein</fullName>
    </submittedName>
</protein>
<comment type="caution">
    <text evidence="2">The sequence shown here is derived from an EMBL/GenBank/DDBJ whole genome shotgun (WGS) entry which is preliminary data.</text>
</comment>
<proteinExistence type="predicted"/>
<feature type="transmembrane region" description="Helical" evidence="1">
    <location>
        <begin position="12"/>
        <end position="31"/>
    </location>
</feature>
<reference evidence="2 3" key="1">
    <citation type="submission" date="2021-06" db="EMBL/GenBank/DDBJ databases">
        <title>Sphingomonas sp. XMGL2, whole genome shotgun sequencing project.</title>
        <authorList>
            <person name="Zhao G."/>
            <person name="Shen L."/>
        </authorList>
    </citation>
    <scope>NUCLEOTIDE SEQUENCE [LARGE SCALE GENOMIC DNA]</scope>
    <source>
        <strain evidence="2 3">XMGL2</strain>
    </source>
</reference>
<sequence length="210" mass="22360">MTGIGSRIAPARFVLFLGLLAAGVAVAVGSMGWRRGFLIGFDVAAVGFLLSLVPLFRDRGADAMRARSRANDANRVLLLAITGAVMVAIMTAIAAELSSKGGPSPAVAGLIVATLLIAWVFSNAVYALHYAHVFYLQQEGEDKGGLDFPDCDEPDYWDFAYFAFTLGMTFQTSDVSIRSRALRTTALFHSLAAFIFNIGVLAFSINVLGG</sequence>
<organism evidence="2 3">
    <name type="scientific">Sphingomonas quercus</name>
    <dbReference type="NCBI Taxonomy" id="2842451"/>
    <lineage>
        <taxon>Bacteria</taxon>
        <taxon>Pseudomonadati</taxon>
        <taxon>Pseudomonadota</taxon>
        <taxon>Alphaproteobacteria</taxon>
        <taxon>Sphingomonadales</taxon>
        <taxon>Sphingomonadaceae</taxon>
        <taxon>Sphingomonas</taxon>
    </lineage>
</organism>
<evidence type="ECO:0000313" key="2">
    <source>
        <dbReference type="EMBL" id="MBU3076854.1"/>
    </source>
</evidence>
<evidence type="ECO:0000313" key="3">
    <source>
        <dbReference type="Proteomes" id="UP000776276"/>
    </source>
</evidence>
<accession>A0ABS6BHY4</accession>